<sequence>MATALTAIERGVADIVAPTLVLAGELDRVVPASVTLSMAGRIRGADAVLLPGIGHVTAMQAPQMLAQHIVRFLKN</sequence>
<dbReference type="Pfam" id="PF08386">
    <property type="entry name" value="Abhydrolase_4"/>
    <property type="match status" value="1"/>
</dbReference>
<dbReference type="AlphaFoldDB" id="A0AAD4MDX1"/>
<accession>A0AAD4MDX1</accession>
<evidence type="ECO:0000259" key="1">
    <source>
        <dbReference type="Pfam" id="PF08386"/>
    </source>
</evidence>
<organism evidence="2 3">
    <name type="scientific">Ditylenchus destructor</name>
    <dbReference type="NCBI Taxonomy" id="166010"/>
    <lineage>
        <taxon>Eukaryota</taxon>
        <taxon>Metazoa</taxon>
        <taxon>Ecdysozoa</taxon>
        <taxon>Nematoda</taxon>
        <taxon>Chromadorea</taxon>
        <taxon>Rhabditida</taxon>
        <taxon>Tylenchina</taxon>
        <taxon>Tylenchomorpha</taxon>
        <taxon>Sphaerularioidea</taxon>
        <taxon>Anguinidae</taxon>
        <taxon>Anguininae</taxon>
        <taxon>Ditylenchus</taxon>
    </lineage>
</organism>
<protein>
    <submittedName>
        <fullName evidence="2">TAP-like protein domain-containing protein</fullName>
    </submittedName>
</protein>
<dbReference type="Gene3D" id="3.40.50.1820">
    <property type="entry name" value="alpha/beta hydrolase"/>
    <property type="match status" value="1"/>
</dbReference>
<dbReference type="InterPro" id="IPR029058">
    <property type="entry name" value="AB_hydrolase_fold"/>
</dbReference>
<dbReference type="InterPro" id="IPR013595">
    <property type="entry name" value="Pept_S33_TAP-like_C"/>
</dbReference>
<comment type="caution">
    <text evidence="2">The sequence shown here is derived from an EMBL/GenBank/DDBJ whole genome shotgun (WGS) entry which is preliminary data.</text>
</comment>
<evidence type="ECO:0000313" key="3">
    <source>
        <dbReference type="Proteomes" id="UP001201812"/>
    </source>
</evidence>
<gene>
    <name evidence="2" type="ORF">DdX_22207</name>
</gene>
<name>A0AAD4MDX1_9BILA</name>
<dbReference type="Proteomes" id="UP001201812">
    <property type="component" value="Unassembled WGS sequence"/>
</dbReference>
<keyword evidence="3" id="KW-1185">Reference proteome</keyword>
<proteinExistence type="predicted"/>
<feature type="domain" description="Peptidase S33 tripeptidyl aminopeptidase-like C-terminal" evidence="1">
    <location>
        <begin position="17"/>
        <end position="74"/>
    </location>
</feature>
<dbReference type="EMBL" id="JAKKPZ010001040">
    <property type="protein sequence ID" value="KAI1690946.1"/>
    <property type="molecule type" value="Genomic_DNA"/>
</dbReference>
<reference evidence="2" key="1">
    <citation type="submission" date="2022-01" db="EMBL/GenBank/DDBJ databases">
        <title>Genome Sequence Resource for Two Populations of Ditylenchus destructor, the Migratory Endoparasitic Phytonematode.</title>
        <authorList>
            <person name="Zhang H."/>
            <person name="Lin R."/>
            <person name="Xie B."/>
        </authorList>
    </citation>
    <scope>NUCLEOTIDE SEQUENCE</scope>
    <source>
        <strain evidence="2">BazhouSP</strain>
    </source>
</reference>
<evidence type="ECO:0000313" key="2">
    <source>
        <dbReference type="EMBL" id="KAI1690946.1"/>
    </source>
</evidence>
<dbReference type="SUPFAM" id="SSF53474">
    <property type="entry name" value="alpha/beta-Hydrolases"/>
    <property type="match status" value="1"/>
</dbReference>